<keyword evidence="6" id="KW-1185">Reference proteome</keyword>
<gene>
    <name evidence="5" type="ORF">QBC34DRAFT_459370</name>
</gene>
<dbReference type="SUPFAM" id="SSF48403">
    <property type="entry name" value="Ankyrin repeat"/>
    <property type="match status" value="1"/>
</dbReference>
<comment type="caution">
    <text evidence="5">The sequence shown here is derived from an EMBL/GenBank/DDBJ whole genome shotgun (WGS) entry which is preliminary data.</text>
</comment>
<dbReference type="EMBL" id="MU865930">
    <property type="protein sequence ID" value="KAK4450968.1"/>
    <property type="molecule type" value="Genomic_DNA"/>
</dbReference>
<keyword evidence="1" id="KW-0677">Repeat</keyword>
<dbReference type="InterPro" id="IPR057517">
    <property type="entry name" value="SsdA-like_C"/>
</dbReference>
<dbReference type="PANTHER" id="PTHR24198">
    <property type="entry name" value="ANKYRIN REPEAT AND PROTEIN KINASE DOMAIN-CONTAINING PROTEIN"/>
    <property type="match status" value="1"/>
</dbReference>
<reference evidence="5" key="1">
    <citation type="journal article" date="2023" name="Mol. Phylogenet. Evol.">
        <title>Genome-scale phylogeny and comparative genomics of the fungal order Sordariales.</title>
        <authorList>
            <person name="Hensen N."/>
            <person name="Bonometti L."/>
            <person name="Westerberg I."/>
            <person name="Brannstrom I.O."/>
            <person name="Guillou S."/>
            <person name="Cros-Aarteil S."/>
            <person name="Calhoun S."/>
            <person name="Haridas S."/>
            <person name="Kuo A."/>
            <person name="Mondo S."/>
            <person name="Pangilinan J."/>
            <person name="Riley R."/>
            <person name="LaButti K."/>
            <person name="Andreopoulos B."/>
            <person name="Lipzen A."/>
            <person name="Chen C."/>
            <person name="Yan M."/>
            <person name="Daum C."/>
            <person name="Ng V."/>
            <person name="Clum A."/>
            <person name="Steindorff A."/>
            <person name="Ohm R.A."/>
            <person name="Martin F."/>
            <person name="Silar P."/>
            <person name="Natvig D.O."/>
            <person name="Lalanne C."/>
            <person name="Gautier V."/>
            <person name="Ament-Velasquez S.L."/>
            <person name="Kruys A."/>
            <person name="Hutchinson M.I."/>
            <person name="Powell A.J."/>
            <person name="Barry K."/>
            <person name="Miller A.N."/>
            <person name="Grigoriev I.V."/>
            <person name="Debuchy R."/>
            <person name="Gladieux P."/>
            <person name="Hiltunen Thoren M."/>
            <person name="Johannesson H."/>
        </authorList>
    </citation>
    <scope>NUCLEOTIDE SEQUENCE</scope>
    <source>
        <strain evidence="5">PSN243</strain>
    </source>
</reference>
<dbReference type="GO" id="GO:0005737">
    <property type="term" value="C:cytoplasm"/>
    <property type="evidence" value="ECO:0007669"/>
    <property type="project" value="TreeGrafter"/>
</dbReference>
<protein>
    <recommendedName>
        <fullName evidence="4">Single-strand DNA deaminase toxin A-like C-terminal domain-containing protein</fullName>
    </recommendedName>
</protein>
<feature type="domain" description="Single-strand DNA deaminase toxin A-like C-terminal" evidence="4">
    <location>
        <begin position="407"/>
        <end position="476"/>
    </location>
</feature>
<dbReference type="Proteomes" id="UP001321760">
    <property type="component" value="Unassembled WGS sequence"/>
</dbReference>
<evidence type="ECO:0000256" key="2">
    <source>
        <dbReference type="ARBA" id="ARBA00023043"/>
    </source>
</evidence>
<sequence>MWDYSTIHFKRFSDRHLPFGFTVPPGQVLDKEGHKQRKDSLFAAIAVRWDDHNVFILCPFCKKIHRHGVSHFAHNPRTVDRIQDDHGRYTYKGPSPWLCQSRSSHCQYDPEIRNGLFQYTILFPFEEDPRVAGLSHEIDQEKQCFRTVGLDGILDSEDPEDQRESPEERDLRLLMRKMALEDGDYDVVTAYDTPAVEGLDNQSEPYSDTQPASSWIVFYATVGRLEALKKCIDDSPNPASLLRATTEDGISLLGLAASDGHLEVVKYLLERGCDVNAVDCNGRTPLMEAALWSQVRVVDMLLKAGADNDYERHRRGLVYKEDPYAKNRHRLLIRCLLGDTRSAASNCSSGPATTTHQNSNFNNAHFSKSQSAGTISLILPELGIKVWSQHKTAAVLLRGDPFPAVVAVSGWTGDGYDPGEFSAPEAGDLVRLNEGYWAFESIGVAGNMDLPFLEDGRDMKGVPGSYNACHAEAQLMAVLATTAFLLQPRNRPAEILVSNRSFTSCVRYAACIQERIGIEFAFKELPVTKS</sequence>
<dbReference type="PROSITE" id="PS50297">
    <property type="entry name" value="ANK_REP_REGION"/>
    <property type="match status" value="2"/>
</dbReference>
<feature type="repeat" description="ANK" evidence="3">
    <location>
        <begin position="281"/>
        <end position="313"/>
    </location>
</feature>
<dbReference type="Pfam" id="PF24120">
    <property type="entry name" value="SsdA_C"/>
    <property type="match status" value="1"/>
</dbReference>
<dbReference type="Gene3D" id="1.25.40.20">
    <property type="entry name" value="Ankyrin repeat-containing domain"/>
    <property type="match status" value="1"/>
</dbReference>
<name>A0AAV9GQS2_9PEZI</name>
<dbReference type="AlphaFoldDB" id="A0AAV9GQS2"/>
<reference evidence="5" key="2">
    <citation type="submission" date="2023-05" db="EMBL/GenBank/DDBJ databases">
        <authorList>
            <consortium name="Lawrence Berkeley National Laboratory"/>
            <person name="Steindorff A."/>
            <person name="Hensen N."/>
            <person name="Bonometti L."/>
            <person name="Westerberg I."/>
            <person name="Brannstrom I.O."/>
            <person name="Guillou S."/>
            <person name="Cros-Aarteil S."/>
            <person name="Calhoun S."/>
            <person name="Haridas S."/>
            <person name="Kuo A."/>
            <person name="Mondo S."/>
            <person name="Pangilinan J."/>
            <person name="Riley R."/>
            <person name="Labutti K."/>
            <person name="Andreopoulos B."/>
            <person name="Lipzen A."/>
            <person name="Chen C."/>
            <person name="Yanf M."/>
            <person name="Daum C."/>
            <person name="Ng V."/>
            <person name="Clum A."/>
            <person name="Ohm R."/>
            <person name="Martin F."/>
            <person name="Silar P."/>
            <person name="Natvig D."/>
            <person name="Lalanne C."/>
            <person name="Gautier V."/>
            <person name="Ament-Velasquez S.L."/>
            <person name="Kruys A."/>
            <person name="Hutchinson M.I."/>
            <person name="Powell A.J."/>
            <person name="Barry K."/>
            <person name="Miller A.N."/>
            <person name="Grigoriev I.V."/>
            <person name="Debuchy R."/>
            <person name="Gladieux P."/>
            <person name="Thoren M.H."/>
            <person name="Johannesson H."/>
        </authorList>
    </citation>
    <scope>NUCLEOTIDE SEQUENCE</scope>
    <source>
        <strain evidence="5">PSN243</strain>
    </source>
</reference>
<dbReference type="PANTHER" id="PTHR24198:SF165">
    <property type="entry name" value="ANKYRIN REPEAT-CONTAINING PROTEIN-RELATED"/>
    <property type="match status" value="1"/>
</dbReference>
<dbReference type="InterPro" id="IPR002110">
    <property type="entry name" value="Ankyrin_rpt"/>
</dbReference>
<dbReference type="Pfam" id="PF12796">
    <property type="entry name" value="Ank_2"/>
    <property type="match status" value="1"/>
</dbReference>
<organism evidence="5 6">
    <name type="scientific">Podospora aff. communis PSN243</name>
    <dbReference type="NCBI Taxonomy" id="3040156"/>
    <lineage>
        <taxon>Eukaryota</taxon>
        <taxon>Fungi</taxon>
        <taxon>Dikarya</taxon>
        <taxon>Ascomycota</taxon>
        <taxon>Pezizomycotina</taxon>
        <taxon>Sordariomycetes</taxon>
        <taxon>Sordariomycetidae</taxon>
        <taxon>Sordariales</taxon>
        <taxon>Podosporaceae</taxon>
        <taxon>Podospora</taxon>
    </lineage>
</organism>
<evidence type="ECO:0000256" key="3">
    <source>
        <dbReference type="PROSITE-ProRule" id="PRU00023"/>
    </source>
</evidence>
<evidence type="ECO:0000259" key="4">
    <source>
        <dbReference type="Pfam" id="PF24120"/>
    </source>
</evidence>
<proteinExistence type="predicted"/>
<evidence type="ECO:0000256" key="1">
    <source>
        <dbReference type="ARBA" id="ARBA00022737"/>
    </source>
</evidence>
<dbReference type="PROSITE" id="PS50088">
    <property type="entry name" value="ANK_REPEAT"/>
    <property type="match status" value="2"/>
</dbReference>
<accession>A0AAV9GQS2</accession>
<feature type="repeat" description="ANK" evidence="3">
    <location>
        <begin position="248"/>
        <end position="280"/>
    </location>
</feature>
<evidence type="ECO:0000313" key="5">
    <source>
        <dbReference type="EMBL" id="KAK4450968.1"/>
    </source>
</evidence>
<keyword evidence="2 3" id="KW-0040">ANK repeat</keyword>
<evidence type="ECO:0000313" key="6">
    <source>
        <dbReference type="Proteomes" id="UP001321760"/>
    </source>
</evidence>
<dbReference type="InterPro" id="IPR036770">
    <property type="entry name" value="Ankyrin_rpt-contain_sf"/>
</dbReference>
<dbReference type="SMART" id="SM00248">
    <property type="entry name" value="ANK"/>
    <property type="match status" value="2"/>
</dbReference>